<dbReference type="STRING" id="1484053.SAMN05444274_101588"/>
<gene>
    <name evidence="5" type="ORF">SAMN05444274_101588</name>
</gene>
<dbReference type="Gene3D" id="3.20.20.80">
    <property type="entry name" value="Glycosidases"/>
    <property type="match status" value="1"/>
</dbReference>
<keyword evidence="1" id="KW-0378">Hydrolase</keyword>
<dbReference type="RefSeq" id="WP_217651533.1">
    <property type="nucleotide sequence ID" value="NZ_FQUM01000001.1"/>
</dbReference>
<evidence type="ECO:0000256" key="2">
    <source>
        <dbReference type="ARBA" id="ARBA00023295"/>
    </source>
</evidence>
<accession>A0A1M4U689</accession>
<proteinExistence type="inferred from homology"/>
<reference evidence="5 6" key="1">
    <citation type="submission" date="2016-11" db="EMBL/GenBank/DDBJ databases">
        <authorList>
            <person name="Jaros S."/>
            <person name="Januszkiewicz K."/>
            <person name="Wedrychowicz H."/>
        </authorList>
    </citation>
    <scope>NUCLEOTIDE SEQUENCE [LARGE SCALE GENOMIC DNA]</scope>
    <source>
        <strain evidence="5 6">DSM 26910</strain>
    </source>
</reference>
<evidence type="ECO:0000313" key="5">
    <source>
        <dbReference type="EMBL" id="SHE52272.1"/>
    </source>
</evidence>
<feature type="domain" description="GH26" evidence="4">
    <location>
        <begin position="35"/>
        <end position="361"/>
    </location>
</feature>
<dbReference type="Proteomes" id="UP000184164">
    <property type="component" value="Unassembled WGS sequence"/>
</dbReference>
<organism evidence="5 6">
    <name type="scientific">Mariniphaga anaerophila</name>
    <dbReference type="NCBI Taxonomy" id="1484053"/>
    <lineage>
        <taxon>Bacteria</taxon>
        <taxon>Pseudomonadati</taxon>
        <taxon>Bacteroidota</taxon>
        <taxon>Bacteroidia</taxon>
        <taxon>Marinilabiliales</taxon>
        <taxon>Prolixibacteraceae</taxon>
        <taxon>Mariniphaga</taxon>
    </lineage>
</organism>
<dbReference type="EMBL" id="FQUM01000001">
    <property type="protein sequence ID" value="SHE52272.1"/>
    <property type="molecule type" value="Genomic_DNA"/>
</dbReference>
<dbReference type="InterPro" id="IPR022790">
    <property type="entry name" value="GH26_dom"/>
</dbReference>
<dbReference type="AlphaFoldDB" id="A0A1M4U689"/>
<dbReference type="PROSITE" id="PS51764">
    <property type="entry name" value="GH26"/>
    <property type="match status" value="1"/>
</dbReference>
<keyword evidence="6" id="KW-1185">Reference proteome</keyword>
<dbReference type="PROSITE" id="PS51257">
    <property type="entry name" value="PROKAR_LIPOPROTEIN"/>
    <property type="match status" value="1"/>
</dbReference>
<evidence type="ECO:0000259" key="4">
    <source>
        <dbReference type="PROSITE" id="PS51764"/>
    </source>
</evidence>
<comment type="similarity">
    <text evidence="3">Belongs to the glycosyl hydrolase 26 family.</text>
</comment>
<evidence type="ECO:0000256" key="1">
    <source>
        <dbReference type="ARBA" id="ARBA00022801"/>
    </source>
</evidence>
<dbReference type="GO" id="GO:0004553">
    <property type="term" value="F:hydrolase activity, hydrolyzing O-glycosyl compounds"/>
    <property type="evidence" value="ECO:0007669"/>
    <property type="project" value="InterPro"/>
</dbReference>
<evidence type="ECO:0000256" key="3">
    <source>
        <dbReference type="PROSITE-ProRule" id="PRU01100"/>
    </source>
</evidence>
<sequence>MSRIYFRIIEASIFLTLAFTLFSCSSCSKEEGMGEKKDELIAKFEPPEGKCLVFIGQDMGAIGGMEGYNNGYVDYFPQPAGITVYTTFSKGTNSFGWDMTGNDGIFSLANWGAGDCYANKQIRALGFEEAMVTIGLAMVDAEQEIVNGERDSLIIELGEWMKSLAPRPIFLRIGYEFDGHDWNHYNQVLYLRAWRRIVEKYRSMGITNVAYVWQSKGVGTTKEEMAAWYPGDDIVDWCAYTYFGNPDTEMIEFAREHNKPVIIAEATPVFQKGDTYFDADIKKADVARKIWDEWFVTFFNTIENNEDVIKAFSYINVDWPSQAMWENNPTFQKVDSRIQMNEYVSENWKKKMSEERYLEAEDNNW</sequence>
<name>A0A1M4U689_9BACT</name>
<protein>
    <recommendedName>
        <fullName evidence="4">GH26 domain-containing protein</fullName>
    </recommendedName>
</protein>
<comment type="caution">
    <text evidence="3">Lacks conserved residue(s) required for the propagation of feature annotation.</text>
</comment>
<dbReference type="InterPro" id="IPR017853">
    <property type="entry name" value="GH"/>
</dbReference>
<keyword evidence="2" id="KW-0326">Glycosidase</keyword>
<evidence type="ECO:0000313" key="6">
    <source>
        <dbReference type="Proteomes" id="UP000184164"/>
    </source>
</evidence>
<dbReference type="SUPFAM" id="SSF51445">
    <property type="entry name" value="(Trans)glycosidases"/>
    <property type="match status" value="1"/>
</dbReference>